<sequence>MRIRYMLLHAYGMGGTIRTVINQANAMAARGHDVELASVVRRRDEPQFPVDPRVRLVPLTDQREKPSGYRARLAGRRGRTVPQGEYKSDWFTRGVERGVADYLAGVWDGVLVTTRPGLNLLAARYAPDSAIRVAQEHMNMASHRPDVRAEIIRTYRTFDAVVVLTHGDRAEYERAVPGARVLRIPNAVHEHDAVRPGPRGKVVVAAGRLTEQKGFDLLIPAFARVAAEHPDWQLRIFGTGPEEPALRALIEELHLYNHVFLMGRTERLDDELAKASAFVLSSRFEGLPMVMIEAMSHGTPIVSFDCPTGPADVLTDGVDGLLVPPGDVGALAEALDRVIADRGLREGLGAAALAGAAPYTGEAVTPQWEALFGELARRRRGTSE</sequence>
<dbReference type="PANTHER" id="PTHR12526:SF627">
    <property type="entry name" value="D-RHAMNOSYLTRANSFERASE WBPZ"/>
    <property type="match status" value="1"/>
</dbReference>
<proteinExistence type="predicted"/>
<accession>A0ABV3GPT7</accession>
<comment type="caution">
    <text evidence="3">The sequence shown here is derived from an EMBL/GenBank/DDBJ whole genome shotgun (WGS) entry which is preliminary data.</text>
</comment>
<name>A0ABV3GPT7_MICGL</name>
<evidence type="ECO:0000256" key="1">
    <source>
        <dbReference type="ARBA" id="ARBA00022679"/>
    </source>
</evidence>
<evidence type="ECO:0000313" key="3">
    <source>
        <dbReference type="EMBL" id="MEV0973628.1"/>
    </source>
</evidence>
<keyword evidence="4" id="KW-1185">Reference proteome</keyword>
<dbReference type="CDD" id="cd03820">
    <property type="entry name" value="GT4_AmsD-like"/>
    <property type="match status" value="1"/>
</dbReference>
<evidence type="ECO:0000259" key="2">
    <source>
        <dbReference type="Pfam" id="PF00534"/>
    </source>
</evidence>
<dbReference type="PANTHER" id="PTHR12526">
    <property type="entry name" value="GLYCOSYLTRANSFERASE"/>
    <property type="match status" value="1"/>
</dbReference>
<dbReference type="Proteomes" id="UP001551675">
    <property type="component" value="Unassembled WGS sequence"/>
</dbReference>
<gene>
    <name evidence="3" type="ORF">AB0I59_33925</name>
</gene>
<dbReference type="SUPFAM" id="SSF53756">
    <property type="entry name" value="UDP-Glycosyltransferase/glycogen phosphorylase"/>
    <property type="match status" value="1"/>
</dbReference>
<keyword evidence="3" id="KW-0328">Glycosyltransferase</keyword>
<evidence type="ECO:0000313" key="4">
    <source>
        <dbReference type="Proteomes" id="UP001551675"/>
    </source>
</evidence>
<dbReference type="GO" id="GO:0016757">
    <property type="term" value="F:glycosyltransferase activity"/>
    <property type="evidence" value="ECO:0007669"/>
    <property type="project" value="UniProtKB-KW"/>
</dbReference>
<dbReference type="InterPro" id="IPR001296">
    <property type="entry name" value="Glyco_trans_1"/>
</dbReference>
<dbReference type="Pfam" id="PF00534">
    <property type="entry name" value="Glycos_transf_1"/>
    <property type="match status" value="1"/>
</dbReference>
<keyword evidence="1 3" id="KW-0808">Transferase</keyword>
<dbReference type="Gene3D" id="3.40.50.2000">
    <property type="entry name" value="Glycogen Phosphorylase B"/>
    <property type="match status" value="2"/>
</dbReference>
<dbReference type="EMBL" id="JBFALK010000023">
    <property type="protein sequence ID" value="MEV0973628.1"/>
    <property type="molecule type" value="Genomic_DNA"/>
</dbReference>
<dbReference type="EC" id="2.4.-.-" evidence="3"/>
<dbReference type="RefSeq" id="WP_061257202.1">
    <property type="nucleotide sequence ID" value="NZ_JBFALK010000023.1"/>
</dbReference>
<reference evidence="3 4" key="1">
    <citation type="submission" date="2024-06" db="EMBL/GenBank/DDBJ databases">
        <title>The Natural Products Discovery Center: Release of the First 8490 Sequenced Strains for Exploring Actinobacteria Biosynthetic Diversity.</title>
        <authorList>
            <person name="Kalkreuter E."/>
            <person name="Kautsar S.A."/>
            <person name="Yang D."/>
            <person name="Bader C.D."/>
            <person name="Teijaro C.N."/>
            <person name="Fluegel L."/>
            <person name="Davis C.M."/>
            <person name="Simpson J.R."/>
            <person name="Lauterbach L."/>
            <person name="Steele A.D."/>
            <person name="Gui C."/>
            <person name="Meng S."/>
            <person name="Li G."/>
            <person name="Viehrig K."/>
            <person name="Ye F."/>
            <person name="Su P."/>
            <person name="Kiefer A.F."/>
            <person name="Nichols A."/>
            <person name="Cepeda A.J."/>
            <person name="Yan W."/>
            <person name="Fan B."/>
            <person name="Jiang Y."/>
            <person name="Adhikari A."/>
            <person name="Zheng C.-J."/>
            <person name="Schuster L."/>
            <person name="Cowan T.M."/>
            <person name="Smanski M.J."/>
            <person name="Chevrette M.G."/>
            <person name="De Carvalho L.P.S."/>
            <person name="Shen B."/>
        </authorList>
    </citation>
    <scope>NUCLEOTIDE SEQUENCE [LARGE SCALE GENOMIC DNA]</scope>
    <source>
        <strain evidence="3 4">NPDC050100</strain>
    </source>
</reference>
<protein>
    <submittedName>
        <fullName evidence="3">Glycosyltransferase family 4 protein</fullName>
        <ecNumber evidence="3">2.4.-.-</ecNumber>
    </submittedName>
</protein>
<organism evidence="3 4">
    <name type="scientific">Microtetraspora glauca</name>
    <dbReference type="NCBI Taxonomy" id="1996"/>
    <lineage>
        <taxon>Bacteria</taxon>
        <taxon>Bacillati</taxon>
        <taxon>Actinomycetota</taxon>
        <taxon>Actinomycetes</taxon>
        <taxon>Streptosporangiales</taxon>
        <taxon>Streptosporangiaceae</taxon>
        <taxon>Microtetraspora</taxon>
    </lineage>
</organism>
<feature type="domain" description="Glycosyl transferase family 1" evidence="2">
    <location>
        <begin position="199"/>
        <end position="352"/>
    </location>
</feature>